<accession>A0A0B1T376</accession>
<keyword evidence="3" id="KW-1185">Reference proteome</keyword>
<proteinExistence type="predicted"/>
<keyword evidence="1" id="KW-0732">Signal</keyword>
<gene>
    <name evidence="2" type="ORF">OESDEN_10307</name>
</gene>
<evidence type="ECO:0000256" key="1">
    <source>
        <dbReference type="SAM" id="SignalP"/>
    </source>
</evidence>
<feature type="chain" id="PRO_5002061379" evidence="1">
    <location>
        <begin position="27"/>
        <end position="42"/>
    </location>
</feature>
<evidence type="ECO:0000313" key="3">
    <source>
        <dbReference type="Proteomes" id="UP000053660"/>
    </source>
</evidence>
<name>A0A0B1T376_OESDE</name>
<feature type="signal peptide" evidence="1">
    <location>
        <begin position="1"/>
        <end position="26"/>
    </location>
</feature>
<dbReference type="Proteomes" id="UP000053660">
    <property type="component" value="Unassembled WGS sequence"/>
</dbReference>
<evidence type="ECO:0000313" key="2">
    <source>
        <dbReference type="EMBL" id="KHJ89860.1"/>
    </source>
</evidence>
<sequence length="42" mass="4805">MTLHFSTMSLFYVLIVVALSLAGCEARPQIDPNQWINPWGRK</sequence>
<protein>
    <submittedName>
        <fullName evidence="2">Uncharacterized protein</fullName>
    </submittedName>
</protein>
<reference evidence="2 3" key="1">
    <citation type="submission" date="2014-03" db="EMBL/GenBank/DDBJ databases">
        <title>Draft genome of the hookworm Oesophagostomum dentatum.</title>
        <authorList>
            <person name="Mitreva M."/>
        </authorList>
    </citation>
    <scope>NUCLEOTIDE SEQUENCE [LARGE SCALE GENOMIC DNA]</scope>
    <source>
        <strain evidence="2 3">OD-Hann</strain>
    </source>
</reference>
<dbReference type="EMBL" id="KN553680">
    <property type="protein sequence ID" value="KHJ89860.1"/>
    <property type="molecule type" value="Genomic_DNA"/>
</dbReference>
<organism evidence="2 3">
    <name type="scientific">Oesophagostomum dentatum</name>
    <name type="common">Nodular worm</name>
    <dbReference type="NCBI Taxonomy" id="61180"/>
    <lineage>
        <taxon>Eukaryota</taxon>
        <taxon>Metazoa</taxon>
        <taxon>Ecdysozoa</taxon>
        <taxon>Nematoda</taxon>
        <taxon>Chromadorea</taxon>
        <taxon>Rhabditida</taxon>
        <taxon>Rhabditina</taxon>
        <taxon>Rhabditomorpha</taxon>
        <taxon>Strongyloidea</taxon>
        <taxon>Strongylidae</taxon>
        <taxon>Oesophagostomum</taxon>
    </lineage>
</organism>
<dbReference type="AlphaFoldDB" id="A0A0B1T376"/>